<dbReference type="Pfam" id="PF10552">
    <property type="entry name" value="ORF6C"/>
    <property type="match status" value="1"/>
</dbReference>
<dbReference type="Pfam" id="PF09669">
    <property type="entry name" value="Phage_pRha"/>
    <property type="match status" value="1"/>
</dbReference>
<evidence type="ECO:0000259" key="1">
    <source>
        <dbReference type="Pfam" id="PF10552"/>
    </source>
</evidence>
<dbReference type="NCBIfam" id="TIGR02681">
    <property type="entry name" value="phage_pRha"/>
    <property type="match status" value="1"/>
</dbReference>
<gene>
    <name evidence="2" type="ORF">HLI_09300</name>
</gene>
<evidence type="ECO:0000313" key="2">
    <source>
        <dbReference type="EMBL" id="QAS52416.1"/>
    </source>
</evidence>
<dbReference type="AlphaFoldDB" id="A0A410MCM5"/>
<dbReference type="InterPro" id="IPR018878">
    <property type="entry name" value="ORF6C_dom"/>
</dbReference>
<dbReference type="KEGG" id="hli:HLI_09300"/>
<dbReference type="RefSeq" id="WP_128524703.1">
    <property type="nucleotide sequence ID" value="NZ_CP026118.1"/>
</dbReference>
<proteinExistence type="predicted"/>
<sequence length="240" mass="27960">MNQLNLVTQNGQVLADSREVAEMTGRRHDHLIRDIDGYFAVLNQNPDLGADQFFMKSTYQSGTGRNYKRYLLTRKGCDMVANKMTGQKGVLFTAEYVTRFEEMEQQQPKVLSEKEQLMAAMKFSIEHDETLEQHDNRLTQLEETMRIDGAEEHRIKKKANAKIMEVIGGKKAPAYGEVSRQVFSAFWRDFKNHFTIPRYGDLPKKQFEEGIRYISLWQPDTSLRMEIDTLNQQQVIREVI</sequence>
<evidence type="ECO:0000313" key="3">
    <source>
        <dbReference type="Proteomes" id="UP000287756"/>
    </source>
</evidence>
<dbReference type="InterPro" id="IPR014054">
    <property type="entry name" value="Phage_regulatory_Rha"/>
</dbReference>
<reference evidence="2 3" key="1">
    <citation type="submission" date="2018-01" db="EMBL/GenBank/DDBJ databases">
        <title>The whole genome sequencing and assembly of Halobacillus litoralis ERB031 strain.</title>
        <authorList>
            <person name="Lee S.-J."/>
            <person name="Park M.-K."/>
            <person name="Kim J.-Y."/>
            <person name="Lee Y.-J."/>
            <person name="Yi H."/>
            <person name="Bahn Y.-S."/>
            <person name="Kim J.F."/>
            <person name="Lee D.-W."/>
        </authorList>
    </citation>
    <scope>NUCLEOTIDE SEQUENCE [LARGE SCALE GENOMIC DNA]</scope>
    <source>
        <strain evidence="2 3">ERB 031</strain>
    </source>
</reference>
<name>A0A410MCM5_9BACI</name>
<organism evidence="2 3">
    <name type="scientific">Halobacillus litoralis</name>
    <dbReference type="NCBI Taxonomy" id="45668"/>
    <lineage>
        <taxon>Bacteria</taxon>
        <taxon>Bacillati</taxon>
        <taxon>Bacillota</taxon>
        <taxon>Bacilli</taxon>
        <taxon>Bacillales</taxon>
        <taxon>Bacillaceae</taxon>
        <taxon>Halobacillus</taxon>
    </lineage>
</organism>
<dbReference type="EMBL" id="CP026118">
    <property type="protein sequence ID" value="QAS52416.1"/>
    <property type="molecule type" value="Genomic_DNA"/>
</dbReference>
<dbReference type="Proteomes" id="UP000287756">
    <property type="component" value="Chromosome"/>
</dbReference>
<accession>A0A410MCM5</accession>
<protein>
    <submittedName>
        <fullName evidence="2">Phage regulatory protein</fullName>
    </submittedName>
</protein>
<feature type="domain" description="ORF6C" evidence="1">
    <location>
        <begin position="116"/>
        <end position="227"/>
    </location>
</feature>
<dbReference type="OrthoDB" id="9812611at2"/>